<protein>
    <submittedName>
        <fullName evidence="2">Uncharacterized protein</fullName>
    </submittedName>
</protein>
<keyword evidence="3" id="KW-1185">Reference proteome</keyword>
<proteinExistence type="predicted"/>
<dbReference type="EMBL" id="QKWP01000649">
    <property type="protein sequence ID" value="RIB16808.1"/>
    <property type="molecule type" value="Genomic_DNA"/>
</dbReference>
<feature type="compositionally biased region" description="Basic and acidic residues" evidence="1">
    <location>
        <begin position="304"/>
        <end position="322"/>
    </location>
</feature>
<evidence type="ECO:0000256" key="1">
    <source>
        <dbReference type="SAM" id="MobiDB-lite"/>
    </source>
</evidence>
<evidence type="ECO:0000313" key="3">
    <source>
        <dbReference type="Proteomes" id="UP000266673"/>
    </source>
</evidence>
<reference evidence="2" key="1">
    <citation type="submission" date="2018-06" db="EMBL/GenBank/DDBJ databases">
        <title>Comparative genomics reveals the genomic features of Rhizophagus irregularis, R. cerebriforme, R. diaphanum and Gigaspora rosea, and their symbiotic lifestyle signature.</title>
        <authorList>
            <person name="Morin E."/>
            <person name="San Clemente H."/>
            <person name="Chen E.C.H."/>
            <person name="De La Providencia I."/>
            <person name="Hainaut M."/>
            <person name="Kuo A."/>
            <person name="Kohler A."/>
            <person name="Murat C."/>
            <person name="Tang N."/>
            <person name="Roy S."/>
            <person name="Loubradou J."/>
            <person name="Henrissat B."/>
            <person name="Grigoriev I.V."/>
            <person name="Corradi N."/>
            <person name="Roux C."/>
            <person name="Martin F.M."/>
        </authorList>
    </citation>
    <scope>NUCLEOTIDE SEQUENCE [LARGE SCALE GENOMIC DNA]</scope>
    <source>
        <strain evidence="2">DAOM 194757</strain>
    </source>
</reference>
<dbReference type="Proteomes" id="UP000266673">
    <property type="component" value="Unassembled WGS sequence"/>
</dbReference>
<feature type="region of interest" description="Disordered" evidence="1">
    <location>
        <begin position="292"/>
        <end position="350"/>
    </location>
</feature>
<comment type="caution">
    <text evidence="2">The sequence shown here is derived from an EMBL/GenBank/DDBJ whole genome shotgun (WGS) entry which is preliminary data.</text>
</comment>
<sequence>MSPDQIERWLKFSDIVLNDNTSATNQYEMALSLFLVVDNHLSSRLVVQALTDDETRKAHTGMSSMSRVESYNSKVKKLVFNSNTSLLELIEKLTVCIVEKDKKTEYALFRASVPKTALIQKDQIKQSLQYHATIVVPNEIERYFSVSKGLTDITARAMLNFVDKNKIVEMWGVRQVMLCTRNATFHIQLIWSRWFNKTSDDPKQEPFIVTSKFEIEQPLMINWDGPILYLNVLIQDSMHEVQDINHKTIEERILYGKAWGKARAALMVAVRRRDYNFINILDRYLKDCHEEPEELSSSNESEESSNKKVEVDSETTREKLNPKELVNPYKHKGKGQPKGTDRMRRANEAPQKMKRKLHCKICGVLVIIEQLARKDINNDSYILAIKVLYRRVSCYIVCSSTL</sequence>
<dbReference type="STRING" id="44941.A0A397V598"/>
<evidence type="ECO:0000313" key="2">
    <source>
        <dbReference type="EMBL" id="RIB16808.1"/>
    </source>
</evidence>
<accession>A0A397V598</accession>
<name>A0A397V598_9GLOM</name>
<organism evidence="2 3">
    <name type="scientific">Gigaspora rosea</name>
    <dbReference type="NCBI Taxonomy" id="44941"/>
    <lineage>
        <taxon>Eukaryota</taxon>
        <taxon>Fungi</taxon>
        <taxon>Fungi incertae sedis</taxon>
        <taxon>Mucoromycota</taxon>
        <taxon>Glomeromycotina</taxon>
        <taxon>Glomeromycetes</taxon>
        <taxon>Diversisporales</taxon>
        <taxon>Gigasporaceae</taxon>
        <taxon>Gigaspora</taxon>
    </lineage>
</organism>
<gene>
    <name evidence="2" type="ORF">C2G38_2246787</name>
</gene>
<dbReference type="OrthoDB" id="2348750at2759"/>
<dbReference type="AlphaFoldDB" id="A0A397V598"/>